<accession>A0ABN2MN59</accession>
<evidence type="ECO:0000313" key="4">
    <source>
        <dbReference type="Proteomes" id="UP001501746"/>
    </source>
</evidence>
<dbReference type="RefSeq" id="WP_157428635.1">
    <property type="nucleotide sequence ID" value="NZ_BAAANK010000004.1"/>
</dbReference>
<feature type="region of interest" description="Disordered" evidence="1">
    <location>
        <begin position="1"/>
        <end position="72"/>
    </location>
</feature>
<organism evidence="3 4">
    <name type="scientific">Agromyces salentinus</name>
    <dbReference type="NCBI Taxonomy" id="269421"/>
    <lineage>
        <taxon>Bacteria</taxon>
        <taxon>Bacillati</taxon>
        <taxon>Actinomycetota</taxon>
        <taxon>Actinomycetes</taxon>
        <taxon>Micrococcales</taxon>
        <taxon>Microbacteriaceae</taxon>
        <taxon>Agromyces</taxon>
    </lineage>
</organism>
<evidence type="ECO:0000256" key="1">
    <source>
        <dbReference type="SAM" id="MobiDB-lite"/>
    </source>
</evidence>
<evidence type="ECO:0000256" key="2">
    <source>
        <dbReference type="SAM" id="Phobius"/>
    </source>
</evidence>
<proteinExistence type="predicted"/>
<keyword evidence="2" id="KW-0812">Transmembrane</keyword>
<feature type="transmembrane region" description="Helical" evidence="2">
    <location>
        <begin position="81"/>
        <end position="100"/>
    </location>
</feature>
<gene>
    <name evidence="3" type="ORF">GCM10009750_16630</name>
</gene>
<evidence type="ECO:0000313" key="3">
    <source>
        <dbReference type="EMBL" id="GAA1833044.1"/>
    </source>
</evidence>
<feature type="compositionally biased region" description="Basic and acidic residues" evidence="1">
    <location>
        <begin position="1"/>
        <end position="13"/>
    </location>
</feature>
<keyword evidence="2" id="KW-1133">Transmembrane helix</keyword>
<protein>
    <recommendedName>
        <fullName evidence="5">DNA polymerase III subunit gamma/tau</fullName>
    </recommendedName>
</protein>
<feature type="transmembrane region" description="Helical" evidence="2">
    <location>
        <begin position="120"/>
        <end position="137"/>
    </location>
</feature>
<feature type="transmembrane region" description="Helical" evidence="2">
    <location>
        <begin position="146"/>
        <end position="165"/>
    </location>
</feature>
<dbReference type="EMBL" id="BAAANK010000004">
    <property type="protein sequence ID" value="GAA1833044.1"/>
    <property type="molecule type" value="Genomic_DNA"/>
</dbReference>
<feature type="compositionally biased region" description="Low complexity" evidence="1">
    <location>
        <begin position="32"/>
        <end position="46"/>
    </location>
</feature>
<evidence type="ECO:0008006" key="5">
    <source>
        <dbReference type="Google" id="ProtNLM"/>
    </source>
</evidence>
<sequence length="167" mass="17459">MTRDSDDDALRWEGDDDPTLAPGWKAVGQPVASSAAAERGGAEAARGTTDHDGDGRHAASAQVDADERETETGAQTGSVELVVLGILAGVYLLYAVGWFITALRTTSPGISVVGDAMYTLGLWLAVLAAPCWFALALRSRGRRIRLAWLIAGVVVLAPLPFVLGVTA</sequence>
<comment type="caution">
    <text evidence="3">The sequence shown here is derived from an EMBL/GenBank/DDBJ whole genome shotgun (WGS) entry which is preliminary data.</text>
</comment>
<feature type="compositionally biased region" description="Basic and acidic residues" evidence="1">
    <location>
        <begin position="48"/>
        <end position="57"/>
    </location>
</feature>
<keyword evidence="2" id="KW-0472">Membrane</keyword>
<reference evidence="3 4" key="1">
    <citation type="journal article" date="2019" name="Int. J. Syst. Evol. Microbiol.">
        <title>The Global Catalogue of Microorganisms (GCM) 10K type strain sequencing project: providing services to taxonomists for standard genome sequencing and annotation.</title>
        <authorList>
            <consortium name="The Broad Institute Genomics Platform"/>
            <consortium name="The Broad Institute Genome Sequencing Center for Infectious Disease"/>
            <person name="Wu L."/>
            <person name="Ma J."/>
        </authorList>
    </citation>
    <scope>NUCLEOTIDE SEQUENCE [LARGE SCALE GENOMIC DNA]</scope>
    <source>
        <strain evidence="3 4">JCM 14323</strain>
    </source>
</reference>
<name>A0ABN2MN59_9MICO</name>
<keyword evidence="4" id="KW-1185">Reference proteome</keyword>
<dbReference type="Proteomes" id="UP001501746">
    <property type="component" value="Unassembled WGS sequence"/>
</dbReference>